<protein>
    <recommendedName>
        <fullName evidence="5 6">tRNA dimethylallyltransferase</fullName>
        <ecNumber evidence="5 6">2.5.1.75</ecNumber>
    </recommendedName>
</protein>
<keyword evidence="2 5" id="KW-0808">Transferase</keyword>
<accession>A0A397HA30</accession>
<dbReference type="InterPro" id="IPR018022">
    <property type="entry name" value="IPT"/>
</dbReference>
<dbReference type="Gene3D" id="1.10.20.140">
    <property type="match status" value="1"/>
</dbReference>
<dbReference type="Gene3D" id="3.40.50.300">
    <property type="entry name" value="P-loop containing nucleotide triphosphate hydrolases"/>
    <property type="match status" value="1"/>
</dbReference>
<organism evidence="8 9">
    <name type="scientific">Diversispora epigaea</name>
    <dbReference type="NCBI Taxonomy" id="1348612"/>
    <lineage>
        <taxon>Eukaryota</taxon>
        <taxon>Fungi</taxon>
        <taxon>Fungi incertae sedis</taxon>
        <taxon>Mucoromycota</taxon>
        <taxon>Glomeromycotina</taxon>
        <taxon>Glomeromycetes</taxon>
        <taxon>Diversisporales</taxon>
        <taxon>Diversisporaceae</taxon>
        <taxon>Diversispora</taxon>
    </lineage>
</organism>
<dbReference type="EC" id="2.5.1.75" evidence="5 6"/>
<dbReference type="OrthoDB" id="775260at2759"/>
<sequence>MRKSVIAIVGTTGVGKSDLGVQLAKTLKGEVINGDSMQVYKDLDILTNKMPISEREDIPHHLMNFLELHQEYRVTEFTKDALKIIKEIHNRDRIPIIVGGTHYYIQSLLWKHTLVGDSEEGLECEEILNAETEVLYKHLQEVDPVMSNRWHWNDRRKIRRSLQIYLQTGKPHSEWIKEQHQSEEETSLRFPRTCIFWLCADPKVLDKRLDERVDKMIERGFFSEIESMNNQVKEGKIMGKKIEFTKGIWQAIGYKEFEPYLKALKETEKEEDDKNLDNDVQDLNSLKKQCTENMKIATRRYARYQIKWIRNRFLLKCHQSNNGDIKIYVLNATSLENWKQEVCDKAISIAKEYLETGNGPDPILINPEYSELLSPTKDTDTFTTLATWTKFQCDVCTFFNENLPVIINGPYNWDQHLKSKWHKSNVKWKKEIDEKWNGNFPPWFKTRKNKVANILVENASNR</sequence>
<dbReference type="InterPro" id="IPR039657">
    <property type="entry name" value="Dimethylallyltransferase"/>
</dbReference>
<evidence type="ECO:0000313" key="9">
    <source>
        <dbReference type="Proteomes" id="UP000266861"/>
    </source>
</evidence>
<evidence type="ECO:0000256" key="7">
    <source>
        <dbReference type="RuleBase" id="RU003785"/>
    </source>
</evidence>
<proteinExistence type="inferred from homology"/>
<dbReference type="STRING" id="1348612.A0A397HA30"/>
<dbReference type="SUPFAM" id="SSF52540">
    <property type="entry name" value="P-loop containing nucleoside triphosphate hydrolases"/>
    <property type="match status" value="1"/>
</dbReference>
<keyword evidence="3 5" id="KW-0547">Nucleotide-binding</keyword>
<name>A0A397HA30_9GLOM</name>
<evidence type="ECO:0000256" key="4">
    <source>
        <dbReference type="ARBA" id="ARBA00022840"/>
    </source>
</evidence>
<dbReference type="Gene3D" id="3.30.160.60">
    <property type="entry name" value="Classic Zinc Finger"/>
    <property type="match status" value="1"/>
</dbReference>
<dbReference type="InterPro" id="IPR027417">
    <property type="entry name" value="P-loop_NTPase"/>
</dbReference>
<evidence type="ECO:0000313" key="8">
    <source>
        <dbReference type="EMBL" id="RHZ59941.1"/>
    </source>
</evidence>
<keyword evidence="5" id="KW-0963">Cytoplasm</keyword>
<keyword evidence="4 5" id="KW-0067">ATP-binding</keyword>
<dbReference type="AlphaFoldDB" id="A0A397HA30"/>
<comment type="catalytic activity">
    <reaction evidence="5 6">
        <text>adenosine(37) in tRNA + dimethylallyl diphosphate = N(6)-dimethylallyladenosine(37) in tRNA + diphosphate</text>
        <dbReference type="Rhea" id="RHEA:26482"/>
        <dbReference type="Rhea" id="RHEA-COMP:10162"/>
        <dbReference type="Rhea" id="RHEA-COMP:10375"/>
        <dbReference type="ChEBI" id="CHEBI:33019"/>
        <dbReference type="ChEBI" id="CHEBI:57623"/>
        <dbReference type="ChEBI" id="CHEBI:74411"/>
        <dbReference type="ChEBI" id="CHEBI:74415"/>
        <dbReference type="EC" id="2.5.1.75"/>
    </reaction>
</comment>
<dbReference type="GO" id="GO:0006400">
    <property type="term" value="P:tRNA modification"/>
    <property type="evidence" value="ECO:0007669"/>
    <property type="project" value="TreeGrafter"/>
</dbReference>
<dbReference type="GO" id="GO:0005739">
    <property type="term" value="C:mitochondrion"/>
    <property type="evidence" value="ECO:0007669"/>
    <property type="project" value="TreeGrafter"/>
</dbReference>
<dbReference type="Proteomes" id="UP000266861">
    <property type="component" value="Unassembled WGS sequence"/>
</dbReference>
<dbReference type="EMBL" id="PQFF01000327">
    <property type="protein sequence ID" value="RHZ59941.1"/>
    <property type="molecule type" value="Genomic_DNA"/>
</dbReference>
<comment type="similarity">
    <text evidence="1 5 7">Belongs to the IPP transferase family.</text>
</comment>
<comment type="caution">
    <text evidence="8">The sequence shown here is derived from an EMBL/GenBank/DDBJ whole genome shotgun (WGS) entry which is preliminary data.</text>
</comment>
<dbReference type="GO" id="GO:0005524">
    <property type="term" value="F:ATP binding"/>
    <property type="evidence" value="ECO:0007669"/>
    <property type="project" value="UniProtKB-UniRule"/>
</dbReference>
<keyword evidence="9" id="KW-1185">Reference proteome</keyword>
<dbReference type="InterPro" id="IPR030666">
    <property type="entry name" value="IPP_transferase_euk"/>
</dbReference>
<evidence type="ECO:0000256" key="5">
    <source>
        <dbReference type="PIRNR" id="PIRNR039110"/>
    </source>
</evidence>
<dbReference type="PANTHER" id="PTHR11088">
    <property type="entry name" value="TRNA DIMETHYLALLYLTRANSFERASE"/>
    <property type="match status" value="1"/>
</dbReference>
<dbReference type="PIRSF" id="PIRSF039110">
    <property type="entry name" value="IPP_transferase"/>
    <property type="match status" value="1"/>
</dbReference>
<evidence type="ECO:0000256" key="1">
    <source>
        <dbReference type="ARBA" id="ARBA00005842"/>
    </source>
</evidence>
<evidence type="ECO:0000256" key="2">
    <source>
        <dbReference type="ARBA" id="ARBA00022679"/>
    </source>
</evidence>
<dbReference type="NCBIfam" id="TIGR00174">
    <property type="entry name" value="miaA"/>
    <property type="match status" value="1"/>
</dbReference>
<gene>
    <name evidence="8" type="ORF">Glove_360g33</name>
</gene>
<keyword evidence="5 6" id="KW-0819">tRNA processing</keyword>
<comment type="function">
    <text evidence="5">Catalyzes the transfer of a dimethylallyl group onto the adenine at position 37.</text>
</comment>
<evidence type="ECO:0000256" key="3">
    <source>
        <dbReference type="ARBA" id="ARBA00022741"/>
    </source>
</evidence>
<dbReference type="GO" id="GO:0052381">
    <property type="term" value="F:tRNA dimethylallyltransferase activity"/>
    <property type="evidence" value="ECO:0007669"/>
    <property type="project" value="UniProtKB-UniRule"/>
</dbReference>
<dbReference type="HAMAP" id="MF_00185">
    <property type="entry name" value="IPP_trans"/>
    <property type="match status" value="1"/>
</dbReference>
<evidence type="ECO:0000256" key="6">
    <source>
        <dbReference type="RuleBase" id="RU003783"/>
    </source>
</evidence>
<reference evidence="8 9" key="1">
    <citation type="submission" date="2018-08" db="EMBL/GenBank/DDBJ databases">
        <title>Genome and evolution of the arbuscular mycorrhizal fungus Diversispora epigaea (formerly Glomus versiforme) and its bacterial endosymbionts.</title>
        <authorList>
            <person name="Sun X."/>
            <person name="Fei Z."/>
            <person name="Harrison M."/>
        </authorList>
    </citation>
    <scope>NUCLEOTIDE SEQUENCE [LARGE SCALE GENOMIC DNA]</scope>
    <source>
        <strain evidence="8 9">IT104</strain>
    </source>
</reference>
<dbReference type="Pfam" id="PF01715">
    <property type="entry name" value="IPPT"/>
    <property type="match status" value="1"/>
</dbReference>
<dbReference type="PANTHER" id="PTHR11088:SF89">
    <property type="entry name" value="TRNA DIMETHYLALLYLTRANSFERASE"/>
    <property type="match status" value="1"/>
</dbReference>